<feature type="non-terminal residue" evidence="1">
    <location>
        <position position="18"/>
    </location>
</feature>
<evidence type="ECO:0000313" key="2">
    <source>
        <dbReference type="Proteomes" id="UP000265520"/>
    </source>
</evidence>
<accession>A0A392S5H4</accession>
<comment type="caution">
    <text evidence="1">The sequence shown here is derived from an EMBL/GenBank/DDBJ whole genome shotgun (WGS) entry which is preliminary data.</text>
</comment>
<protein>
    <submittedName>
        <fullName evidence="1">Uncharacterized protein</fullName>
    </submittedName>
</protein>
<proteinExistence type="predicted"/>
<dbReference type="EMBL" id="LXQA010320353">
    <property type="protein sequence ID" value="MCI43647.1"/>
    <property type="molecule type" value="Genomic_DNA"/>
</dbReference>
<evidence type="ECO:0000313" key="1">
    <source>
        <dbReference type="EMBL" id="MCI43647.1"/>
    </source>
</evidence>
<reference evidence="1 2" key="1">
    <citation type="journal article" date="2018" name="Front. Plant Sci.">
        <title>Red Clover (Trifolium pratense) and Zigzag Clover (T. medium) - A Picture of Genomic Similarities and Differences.</title>
        <authorList>
            <person name="Dluhosova J."/>
            <person name="Istvanek J."/>
            <person name="Nedelnik J."/>
            <person name="Repkova J."/>
        </authorList>
    </citation>
    <scope>NUCLEOTIDE SEQUENCE [LARGE SCALE GENOMIC DNA]</scope>
    <source>
        <strain evidence="2">cv. 10/8</strain>
        <tissue evidence="1">Leaf</tissue>
    </source>
</reference>
<name>A0A392S5H4_9FABA</name>
<dbReference type="Proteomes" id="UP000265520">
    <property type="component" value="Unassembled WGS sequence"/>
</dbReference>
<dbReference type="AlphaFoldDB" id="A0A392S5H4"/>
<sequence length="18" mass="1819">MWVKLDGGGDGRAGDSVV</sequence>
<keyword evidence="2" id="KW-1185">Reference proteome</keyword>
<organism evidence="1 2">
    <name type="scientific">Trifolium medium</name>
    <dbReference type="NCBI Taxonomy" id="97028"/>
    <lineage>
        <taxon>Eukaryota</taxon>
        <taxon>Viridiplantae</taxon>
        <taxon>Streptophyta</taxon>
        <taxon>Embryophyta</taxon>
        <taxon>Tracheophyta</taxon>
        <taxon>Spermatophyta</taxon>
        <taxon>Magnoliopsida</taxon>
        <taxon>eudicotyledons</taxon>
        <taxon>Gunneridae</taxon>
        <taxon>Pentapetalae</taxon>
        <taxon>rosids</taxon>
        <taxon>fabids</taxon>
        <taxon>Fabales</taxon>
        <taxon>Fabaceae</taxon>
        <taxon>Papilionoideae</taxon>
        <taxon>50 kb inversion clade</taxon>
        <taxon>NPAAA clade</taxon>
        <taxon>Hologalegina</taxon>
        <taxon>IRL clade</taxon>
        <taxon>Trifolieae</taxon>
        <taxon>Trifolium</taxon>
    </lineage>
</organism>